<reference evidence="1" key="1">
    <citation type="journal article" date="2023" name="G3 (Bethesda)">
        <title>A reference genome for the long-term kleptoplast-retaining sea slug Elysia crispata morphotype clarki.</title>
        <authorList>
            <person name="Eastman K.E."/>
            <person name="Pendleton A.L."/>
            <person name="Shaikh M.A."/>
            <person name="Suttiyut T."/>
            <person name="Ogas R."/>
            <person name="Tomko P."/>
            <person name="Gavelis G."/>
            <person name="Widhalm J.R."/>
            <person name="Wisecaver J.H."/>
        </authorList>
    </citation>
    <scope>NUCLEOTIDE SEQUENCE</scope>
    <source>
        <strain evidence="1">ECLA1</strain>
    </source>
</reference>
<accession>A0AAE1A9G0</accession>
<name>A0AAE1A9G0_9GAST</name>
<sequence length="72" mass="8014">MPGPARGGGNLDTNRPVNFPGNDPHPFIIQYFIVLVAAEFEPPIAPVSICPHRFTTSVTQFDLNRKEDSSRY</sequence>
<dbReference type="Proteomes" id="UP001283361">
    <property type="component" value="Unassembled WGS sequence"/>
</dbReference>
<gene>
    <name evidence="1" type="ORF">RRG08_033695</name>
</gene>
<organism evidence="1 2">
    <name type="scientific">Elysia crispata</name>
    <name type="common">lettuce slug</name>
    <dbReference type="NCBI Taxonomy" id="231223"/>
    <lineage>
        <taxon>Eukaryota</taxon>
        <taxon>Metazoa</taxon>
        <taxon>Spiralia</taxon>
        <taxon>Lophotrochozoa</taxon>
        <taxon>Mollusca</taxon>
        <taxon>Gastropoda</taxon>
        <taxon>Heterobranchia</taxon>
        <taxon>Euthyneura</taxon>
        <taxon>Panpulmonata</taxon>
        <taxon>Sacoglossa</taxon>
        <taxon>Placobranchoidea</taxon>
        <taxon>Plakobranchidae</taxon>
        <taxon>Elysia</taxon>
    </lineage>
</organism>
<keyword evidence="2" id="KW-1185">Reference proteome</keyword>
<evidence type="ECO:0000313" key="1">
    <source>
        <dbReference type="EMBL" id="KAK3783438.1"/>
    </source>
</evidence>
<comment type="caution">
    <text evidence="1">The sequence shown here is derived from an EMBL/GenBank/DDBJ whole genome shotgun (WGS) entry which is preliminary data.</text>
</comment>
<proteinExistence type="predicted"/>
<protein>
    <submittedName>
        <fullName evidence="1">Uncharacterized protein</fullName>
    </submittedName>
</protein>
<dbReference type="AlphaFoldDB" id="A0AAE1A9G0"/>
<evidence type="ECO:0000313" key="2">
    <source>
        <dbReference type="Proteomes" id="UP001283361"/>
    </source>
</evidence>
<dbReference type="EMBL" id="JAWDGP010002410">
    <property type="protein sequence ID" value="KAK3783438.1"/>
    <property type="molecule type" value="Genomic_DNA"/>
</dbReference>